<proteinExistence type="predicted"/>
<sequence length="84" mass="9315">MMRYRTRNPWILFLLLITGIVIGGIIGDLLSDKIPILAYDYAIGLKSPLHLDLKVIDLTFGIAIDVSVASVIGLIISVFIYKKL</sequence>
<evidence type="ECO:0000313" key="3">
    <source>
        <dbReference type="Proteomes" id="UP000029622"/>
    </source>
</evidence>
<dbReference type="Proteomes" id="UP000029622">
    <property type="component" value="Unassembled WGS sequence"/>
</dbReference>
<dbReference type="AlphaFoldDB" id="A0A096CX87"/>
<dbReference type="STRING" id="1156417.Y919_02020"/>
<accession>A0A096CX87</accession>
<feature type="transmembrane region" description="Helical" evidence="1">
    <location>
        <begin position="55"/>
        <end position="81"/>
    </location>
</feature>
<keyword evidence="1" id="KW-0812">Transmembrane</keyword>
<keyword evidence="1" id="KW-1133">Transmembrane helix</keyword>
<evidence type="ECO:0000313" key="2">
    <source>
        <dbReference type="EMBL" id="KGG81184.1"/>
    </source>
</evidence>
<gene>
    <name evidence="2" type="ORF">Y919_02020</name>
</gene>
<dbReference type="Pfam" id="PF14209">
    <property type="entry name" value="DUF4321"/>
    <property type="match status" value="1"/>
</dbReference>
<name>A0A096CX87_9FIRM</name>
<reference evidence="2 3" key="1">
    <citation type="submission" date="2013-12" db="EMBL/GenBank/DDBJ databases">
        <title>Draft genome sequence of Caloranaerobacter sp. H53214.</title>
        <authorList>
            <person name="Jiang L.J."/>
            <person name="Shao Z.Z."/>
            <person name="Long M.N."/>
        </authorList>
    </citation>
    <scope>NUCLEOTIDE SEQUENCE [LARGE SCALE GENOMIC DNA]</scope>
    <source>
        <strain evidence="2 3">H53214</strain>
    </source>
</reference>
<keyword evidence="1" id="KW-0472">Membrane</keyword>
<evidence type="ECO:0008006" key="4">
    <source>
        <dbReference type="Google" id="ProtNLM"/>
    </source>
</evidence>
<dbReference type="InterPro" id="IPR025470">
    <property type="entry name" value="DUF4321"/>
</dbReference>
<protein>
    <recommendedName>
        <fullName evidence="4">DUF4321 domain-containing protein</fullName>
    </recommendedName>
</protein>
<evidence type="ECO:0000256" key="1">
    <source>
        <dbReference type="SAM" id="Phobius"/>
    </source>
</evidence>
<organism evidence="2 3">
    <name type="scientific">Caloranaerobacter azorensis H53214</name>
    <dbReference type="NCBI Taxonomy" id="1156417"/>
    <lineage>
        <taxon>Bacteria</taxon>
        <taxon>Bacillati</taxon>
        <taxon>Bacillota</taxon>
        <taxon>Tissierellia</taxon>
        <taxon>Tissierellales</taxon>
        <taxon>Thermohalobacteraceae</taxon>
        <taxon>Caloranaerobacter</taxon>
    </lineage>
</organism>
<dbReference type="EMBL" id="AZTB01000005">
    <property type="protein sequence ID" value="KGG81184.1"/>
    <property type="molecule type" value="Genomic_DNA"/>
</dbReference>
<comment type="caution">
    <text evidence="2">The sequence shown here is derived from an EMBL/GenBank/DDBJ whole genome shotgun (WGS) entry which is preliminary data.</text>
</comment>